<dbReference type="Gene3D" id="3.40.430.10">
    <property type="entry name" value="Dihydrofolate Reductase, subunit A"/>
    <property type="match status" value="1"/>
</dbReference>
<accession>A0ABP4AYA2</accession>
<organism evidence="3 4">
    <name type="scientific">Pseudonocardia zijingensis</name>
    <dbReference type="NCBI Taxonomy" id="153376"/>
    <lineage>
        <taxon>Bacteria</taxon>
        <taxon>Bacillati</taxon>
        <taxon>Actinomycetota</taxon>
        <taxon>Actinomycetes</taxon>
        <taxon>Pseudonocardiales</taxon>
        <taxon>Pseudonocardiaceae</taxon>
        <taxon>Pseudonocardia</taxon>
    </lineage>
</organism>
<gene>
    <name evidence="3" type="ORF">GCM10009559_37190</name>
</gene>
<name>A0ABP4AYA2_9PSEU</name>
<evidence type="ECO:0000256" key="1">
    <source>
        <dbReference type="SAM" id="MobiDB-lite"/>
    </source>
</evidence>
<proteinExistence type="predicted"/>
<evidence type="ECO:0000259" key="2">
    <source>
        <dbReference type="Pfam" id="PF01872"/>
    </source>
</evidence>
<evidence type="ECO:0000313" key="3">
    <source>
        <dbReference type="EMBL" id="GAA0941574.1"/>
    </source>
</evidence>
<reference evidence="4" key="1">
    <citation type="journal article" date="2019" name="Int. J. Syst. Evol. Microbiol.">
        <title>The Global Catalogue of Microorganisms (GCM) 10K type strain sequencing project: providing services to taxonomists for standard genome sequencing and annotation.</title>
        <authorList>
            <consortium name="The Broad Institute Genomics Platform"/>
            <consortium name="The Broad Institute Genome Sequencing Center for Infectious Disease"/>
            <person name="Wu L."/>
            <person name="Ma J."/>
        </authorList>
    </citation>
    <scope>NUCLEOTIDE SEQUENCE [LARGE SCALE GENOMIC DNA]</scope>
    <source>
        <strain evidence="4">JCM 11117</strain>
    </source>
</reference>
<dbReference type="InterPro" id="IPR002734">
    <property type="entry name" value="RibDG_C"/>
</dbReference>
<sequence length="191" mass="19945">MPGPGGARPAEEPLAAPNPTPDRLLTQIGAILGGKGTFSGGDPNEGTDREGAFGGRYHGPLFVLTHEPPAVPVDRITFVGDLRTAVTEASAAAGDRYVNVLGANVARQCIEAGLLDEVLVFIAPVLLGDGTRLFDCRAVRRCRWNPSPGSPRTGTGSCAEAELIAAPMHSDIMCCPVRSGPSAWRSDTWVA</sequence>
<comment type="caution">
    <text evidence="3">The sequence shown here is derived from an EMBL/GenBank/DDBJ whole genome shotgun (WGS) entry which is preliminary data.</text>
</comment>
<evidence type="ECO:0000313" key="4">
    <source>
        <dbReference type="Proteomes" id="UP001499967"/>
    </source>
</evidence>
<dbReference type="EMBL" id="BAAAHP010000104">
    <property type="protein sequence ID" value="GAA0941574.1"/>
    <property type="molecule type" value="Genomic_DNA"/>
</dbReference>
<dbReference type="InterPro" id="IPR024072">
    <property type="entry name" value="DHFR-like_dom_sf"/>
</dbReference>
<dbReference type="SUPFAM" id="SSF53597">
    <property type="entry name" value="Dihydrofolate reductase-like"/>
    <property type="match status" value="1"/>
</dbReference>
<feature type="region of interest" description="Disordered" evidence="1">
    <location>
        <begin position="1"/>
        <end position="21"/>
    </location>
</feature>
<dbReference type="Proteomes" id="UP001499967">
    <property type="component" value="Unassembled WGS sequence"/>
</dbReference>
<feature type="domain" description="Bacterial bifunctional deaminase-reductase C-terminal" evidence="2">
    <location>
        <begin position="81"/>
        <end position="140"/>
    </location>
</feature>
<dbReference type="Pfam" id="PF01872">
    <property type="entry name" value="RibD_C"/>
    <property type="match status" value="1"/>
</dbReference>
<protein>
    <recommendedName>
        <fullName evidence="2">Bacterial bifunctional deaminase-reductase C-terminal domain-containing protein</fullName>
    </recommendedName>
</protein>
<keyword evidence="4" id="KW-1185">Reference proteome</keyword>
<dbReference type="RefSeq" id="WP_343942717.1">
    <property type="nucleotide sequence ID" value="NZ_BAAAHP010000104.1"/>
</dbReference>